<protein>
    <submittedName>
        <fullName evidence="2">Micronuclear linker histone polyprotein, putative</fullName>
    </submittedName>
</protein>
<gene>
    <name evidence="2" type="ORF">SBB1_14t00009</name>
</gene>
<dbReference type="EMBL" id="AY303171">
    <property type="protein sequence ID" value="AAP45186.2"/>
    <property type="molecule type" value="Genomic_DNA"/>
</dbReference>
<dbReference type="AlphaFoldDB" id="Q7XA20"/>
<name>Q7XA20_SOLBU</name>
<evidence type="ECO:0000256" key="1">
    <source>
        <dbReference type="SAM" id="MobiDB-lite"/>
    </source>
</evidence>
<feature type="compositionally biased region" description="Polar residues" evidence="1">
    <location>
        <begin position="359"/>
        <end position="372"/>
    </location>
</feature>
<evidence type="ECO:0000313" key="2">
    <source>
        <dbReference type="EMBL" id="AAP45186.2"/>
    </source>
</evidence>
<feature type="compositionally biased region" description="Basic and acidic residues" evidence="1">
    <location>
        <begin position="82"/>
        <end position="98"/>
    </location>
</feature>
<accession>Q7XA20</accession>
<dbReference type="PANTHER" id="PTHR33697">
    <property type="entry name" value="T17B22.17 PROTEIN-RELATED"/>
    <property type="match status" value="1"/>
</dbReference>
<reference evidence="2" key="2">
    <citation type="submission" date="2006-08" db="EMBL/GenBank/DDBJ databases">
        <authorList>
            <person name="Childs K."/>
        </authorList>
    </citation>
    <scope>NUCLEOTIDE SEQUENCE</scope>
</reference>
<feature type="region of interest" description="Disordered" evidence="1">
    <location>
        <begin position="337"/>
        <end position="390"/>
    </location>
</feature>
<reference evidence="2" key="1">
    <citation type="journal article" date="2003" name="Proc. Natl. Acad. Sci. U.S.A.">
        <title>Gene RB cloned from Solanum bulbocastanum confers broad spectrum resistance to potato late blight.</title>
        <authorList>
            <person name="Song J."/>
            <person name="Bradeen J.M."/>
            <person name="Naess S.K."/>
            <person name="Raasch J.A."/>
            <person name="Wielgus S.M."/>
            <person name="Haberlach G.T."/>
            <person name="Liu J."/>
            <person name="Kuang H."/>
            <person name="Austin-Phillips S."/>
            <person name="Buell C.R."/>
            <person name="Helgeson J.P."/>
            <person name="Jiang J."/>
        </authorList>
    </citation>
    <scope>NUCLEOTIDE SEQUENCE</scope>
</reference>
<organism evidence="2">
    <name type="scientific">Solanum bulbocastanum</name>
    <name type="common">Wild potato</name>
    <dbReference type="NCBI Taxonomy" id="147425"/>
    <lineage>
        <taxon>Eukaryota</taxon>
        <taxon>Viridiplantae</taxon>
        <taxon>Streptophyta</taxon>
        <taxon>Embryophyta</taxon>
        <taxon>Tracheophyta</taxon>
        <taxon>Spermatophyta</taxon>
        <taxon>Magnoliopsida</taxon>
        <taxon>eudicotyledons</taxon>
        <taxon>Gunneridae</taxon>
        <taxon>Pentapetalae</taxon>
        <taxon>asterids</taxon>
        <taxon>lamiids</taxon>
        <taxon>Solanales</taxon>
        <taxon>Solanaceae</taxon>
        <taxon>Solanoideae</taxon>
        <taxon>Solaneae</taxon>
        <taxon>Solanum</taxon>
    </lineage>
</organism>
<feature type="compositionally biased region" description="Polar residues" evidence="1">
    <location>
        <begin position="337"/>
        <end position="351"/>
    </location>
</feature>
<sequence>MGGPVIERRGGSIGWVLRQNGTWWPGRILCSNEIPTSGILSRTDFSSRFPIKLLGRDDASVLKYAHREDAILHALELEKQDQEKLERPEGETHGESTRRAKRSRRFYSPIDLISFLEKSVHSQSSNMVATSIHTAEISSSKSTSSLKNDSQNSHKKRETTAGNNALRPTKMSFKVISRPAVNKWKHNGKVHNQHFKSRSVVSTNERSTEFGSKTESFEIMSRDVNQKSQPSPGNSFTEDTSIQSLSSKFTTRKNSTKTLIDVHMTVQSTHRGEHTPLVSLMSRLNGKAIVRHPINIEVLYDSSMLPVEKESSDQLKNKRRMPQLVWRTSKRTPVCCASSTSSATKYENNQHSSKKLRDLSSQARKNGPFNTKSRGKLSKKPNMSKNKPRSLYLTDSRIKTAVKDTCVPVKDIFIKLIGALGNV</sequence>
<dbReference type="PANTHER" id="PTHR33697:SF10">
    <property type="entry name" value="PWWP DOMAIN-CONTAINING PROTEIN"/>
    <property type="match status" value="1"/>
</dbReference>
<proteinExistence type="predicted"/>
<feature type="region of interest" description="Disordered" evidence="1">
    <location>
        <begin position="82"/>
        <end position="101"/>
    </location>
</feature>
<feature type="region of interest" description="Disordered" evidence="1">
    <location>
        <begin position="136"/>
        <end position="170"/>
    </location>
</feature>
<dbReference type="InterPro" id="IPR044679">
    <property type="entry name" value="PWWP2-like"/>
</dbReference>